<proteinExistence type="inferred from homology"/>
<evidence type="ECO:0000256" key="4">
    <source>
        <dbReference type="ARBA" id="ARBA00022475"/>
    </source>
</evidence>
<evidence type="ECO:0000256" key="3">
    <source>
        <dbReference type="ARBA" id="ARBA00021907"/>
    </source>
</evidence>
<evidence type="ECO:0000256" key="8">
    <source>
        <dbReference type="ARBA" id="ARBA00023136"/>
    </source>
</evidence>
<dbReference type="PANTHER" id="PTHR47755">
    <property type="entry name" value="CELL DIVISION PROTEIN FTSX"/>
    <property type="match status" value="1"/>
</dbReference>
<keyword evidence="4 10" id="KW-1003">Cell membrane</keyword>
<dbReference type="AlphaFoldDB" id="A0A3E3E0X4"/>
<dbReference type="Pfam" id="PF18075">
    <property type="entry name" value="FtsX_ECD"/>
    <property type="match status" value="1"/>
</dbReference>
<protein>
    <recommendedName>
        <fullName evidence="3 10">Cell division protein FtsX</fullName>
    </recommendedName>
</protein>
<name>A0A3E3E0X4_9FIRM</name>
<dbReference type="PANTHER" id="PTHR47755:SF1">
    <property type="entry name" value="CELL DIVISION PROTEIN FTSX"/>
    <property type="match status" value="1"/>
</dbReference>
<feature type="domain" description="ABC3 transporter permease C-terminal" evidence="12">
    <location>
        <begin position="168"/>
        <end position="290"/>
    </location>
</feature>
<evidence type="ECO:0000256" key="7">
    <source>
        <dbReference type="ARBA" id="ARBA00022989"/>
    </source>
</evidence>
<keyword evidence="8 10" id="KW-0472">Membrane</keyword>
<evidence type="ECO:0000256" key="2">
    <source>
        <dbReference type="ARBA" id="ARBA00007379"/>
    </source>
</evidence>
<dbReference type="NCBIfam" id="NF038347">
    <property type="entry name" value="FtsX_Gpos"/>
    <property type="match status" value="1"/>
</dbReference>
<dbReference type="PIRSF" id="PIRSF003097">
    <property type="entry name" value="FtsX"/>
    <property type="match status" value="1"/>
</dbReference>
<keyword evidence="6 11" id="KW-0812">Transmembrane</keyword>
<keyword evidence="9 10" id="KW-0131">Cell cycle</keyword>
<evidence type="ECO:0000313" key="15">
    <source>
        <dbReference type="Proteomes" id="UP000261212"/>
    </source>
</evidence>
<dbReference type="InterPro" id="IPR058204">
    <property type="entry name" value="FtsX_firmicutes-type"/>
</dbReference>
<reference evidence="14 15" key="1">
    <citation type="submission" date="2018-08" db="EMBL/GenBank/DDBJ databases">
        <title>A genome reference for cultivated species of the human gut microbiota.</title>
        <authorList>
            <person name="Zou Y."/>
            <person name="Xue W."/>
            <person name="Luo G."/>
        </authorList>
    </citation>
    <scope>NUCLEOTIDE SEQUENCE [LARGE SCALE GENOMIC DNA]</scope>
    <source>
        <strain evidence="14 15">AM25-6</strain>
    </source>
</reference>
<evidence type="ECO:0000256" key="6">
    <source>
        <dbReference type="ARBA" id="ARBA00022692"/>
    </source>
</evidence>
<evidence type="ECO:0000256" key="9">
    <source>
        <dbReference type="ARBA" id="ARBA00023306"/>
    </source>
</evidence>
<feature type="transmembrane region" description="Helical" evidence="11">
    <location>
        <begin position="21"/>
        <end position="43"/>
    </location>
</feature>
<dbReference type="Proteomes" id="UP000261212">
    <property type="component" value="Unassembled WGS sequence"/>
</dbReference>
<feature type="domain" description="FtsX extracellular" evidence="13">
    <location>
        <begin position="52"/>
        <end position="146"/>
    </location>
</feature>
<evidence type="ECO:0000259" key="12">
    <source>
        <dbReference type="Pfam" id="PF02687"/>
    </source>
</evidence>
<comment type="similarity">
    <text evidence="2 10">Belongs to the ABC-4 integral membrane protein family. FtsX subfamily.</text>
</comment>
<evidence type="ECO:0000256" key="1">
    <source>
        <dbReference type="ARBA" id="ARBA00004651"/>
    </source>
</evidence>
<comment type="caution">
    <text evidence="14">The sequence shown here is derived from an EMBL/GenBank/DDBJ whole genome shotgun (WGS) entry which is preliminary data.</text>
</comment>
<evidence type="ECO:0000256" key="10">
    <source>
        <dbReference type="PIRNR" id="PIRNR003097"/>
    </source>
</evidence>
<organism evidence="14 15">
    <name type="scientific">Anaerofustis stercorihominis</name>
    <dbReference type="NCBI Taxonomy" id="214853"/>
    <lineage>
        <taxon>Bacteria</taxon>
        <taxon>Bacillati</taxon>
        <taxon>Bacillota</taxon>
        <taxon>Clostridia</taxon>
        <taxon>Eubacteriales</taxon>
        <taxon>Eubacteriaceae</taxon>
        <taxon>Anaerofustis</taxon>
    </lineage>
</organism>
<sequence>MFIRDSFQNIKRNSLMSVASVLSVVAALIIIGVFLVFALNLNFMTGEIENNLELKVYLNDGLTQAQKDSVKTNIEKNSLCKSVTYESKNDALTNFKQDFGDKSYLLNGYEGKNNPLPESYIVKVTDSTKLKDMYSYSKDISGVKDVVYGEEVVDNLLKFNDMASVVCIVIFIVLSIVSIFIIYNTIKLTVYARRNDITVMKYVGATDWFIRFPFLIEGSILGLLGSSVSILIIRNIYYYVIGFIQGGGTGLPLGSGIAPPGIIMGQVTLLFIVYGIIIGAAGSAFSIRKFLDV</sequence>
<evidence type="ECO:0000256" key="5">
    <source>
        <dbReference type="ARBA" id="ARBA00022618"/>
    </source>
</evidence>
<dbReference type="GeneID" id="98000510"/>
<feature type="transmembrane region" description="Helical" evidence="11">
    <location>
        <begin position="220"/>
        <end position="241"/>
    </location>
</feature>
<dbReference type="RefSeq" id="WP_052294602.1">
    <property type="nucleotide sequence ID" value="NZ_CABKNJ010000001.1"/>
</dbReference>
<dbReference type="GO" id="GO:0005886">
    <property type="term" value="C:plasma membrane"/>
    <property type="evidence" value="ECO:0007669"/>
    <property type="project" value="UniProtKB-SubCell"/>
</dbReference>
<dbReference type="GO" id="GO:0051301">
    <property type="term" value="P:cell division"/>
    <property type="evidence" value="ECO:0007669"/>
    <property type="project" value="UniProtKB-KW"/>
</dbReference>
<comment type="function">
    <text evidence="10">Part of the ABC transporter FtsEX involved in asymmetric cellular division facilitating the initiation of sporulation.</text>
</comment>
<dbReference type="InterPro" id="IPR040690">
    <property type="entry name" value="FtsX_ECD"/>
</dbReference>
<dbReference type="Pfam" id="PF02687">
    <property type="entry name" value="FtsX"/>
    <property type="match status" value="1"/>
</dbReference>
<feature type="transmembrane region" description="Helical" evidence="11">
    <location>
        <begin position="162"/>
        <end position="183"/>
    </location>
</feature>
<dbReference type="InterPro" id="IPR003838">
    <property type="entry name" value="ABC3_permease_C"/>
</dbReference>
<dbReference type="InterPro" id="IPR004513">
    <property type="entry name" value="FtsX"/>
</dbReference>
<feature type="transmembrane region" description="Helical" evidence="11">
    <location>
        <begin position="261"/>
        <end position="287"/>
    </location>
</feature>
<keyword evidence="5 10" id="KW-0132">Cell division</keyword>
<evidence type="ECO:0000256" key="11">
    <source>
        <dbReference type="SAM" id="Phobius"/>
    </source>
</evidence>
<gene>
    <name evidence="14" type="ORF">DW687_02490</name>
</gene>
<comment type="subcellular location">
    <subcellularLocation>
        <location evidence="1">Cell membrane</location>
        <topology evidence="1">Multi-pass membrane protein</topology>
    </subcellularLocation>
</comment>
<evidence type="ECO:0000259" key="13">
    <source>
        <dbReference type="Pfam" id="PF18075"/>
    </source>
</evidence>
<dbReference type="Gene3D" id="3.30.70.3040">
    <property type="match status" value="1"/>
</dbReference>
<accession>A0A3E3E0X4</accession>
<dbReference type="EMBL" id="QUSM01000002">
    <property type="protein sequence ID" value="RGD75211.1"/>
    <property type="molecule type" value="Genomic_DNA"/>
</dbReference>
<evidence type="ECO:0000313" key="14">
    <source>
        <dbReference type="EMBL" id="RGD75211.1"/>
    </source>
</evidence>
<keyword evidence="7 11" id="KW-1133">Transmembrane helix</keyword>